<evidence type="ECO:0000256" key="5">
    <source>
        <dbReference type="ARBA" id="ARBA00023212"/>
    </source>
</evidence>
<dbReference type="Pfam" id="PF04130">
    <property type="entry name" value="GCP_C_terminal"/>
    <property type="match status" value="1"/>
</dbReference>
<evidence type="ECO:0000259" key="7">
    <source>
        <dbReference type="Pfam" id="PF04130"/>
    </source>
</evidence>
<keyword evidence="3" id="KW-0963">Cytoplasm</keyword>
<feature type="domain" description="Gamma tubulin complex component C-terminal" evidence="7">
    <location>
        <begin position="174"/>
        <end position="449"/>
    </location>
</feature>
<feature type="region of interest" description="Disordered" evidence="6">
    <location>
        <begin position="25"/>
        <end position="48"/>
    </location>
</feature>
<evidence type="ECO:0000256" key="2">
    <source>
        <dbReference type="ARBA" id="ARBA00010337"/>
    </source>
</evidence>
<keyword evidence="5" id="KW-0206">Cytoskeleton</keyword>
<evidence type="ECO:0000313" key="9">
    <source>
        <dbReference type="Proteomes" id="UP001527925"/>
    </source>
</evidence>
<keyword evidence="9" id="KW-1185">Reference proteome</keyword>
<evidence type="ECO:0000256" key="4">
    <source>
        <dbReference type="ARBA" id="ARBA00022701"/>
    </source>
</evidence>
<sequence length="507" mass="56494">MEQTALETLSARDPYGEFGAKLTENATSQQAQFESRRQQEQRQAMLSRRSRLEQLDNKQERLRAERREHAMKKRMELKNSIEAFLAERVAYKAEQQTQSRRQEALELQRKLAEEEYWANLEAEEAAEMVADFERRMRILSRQHLPVSMQALFQDAESDSGALWRGLRINGDGSWPPEVSSVSHVLRDVICDTEVADTALPTGALSSASLDDMIGFDYSANPGSDRTAPDALSFLKIVYNPPPPFDAVIARHEIAKLDAVFSMLLRLLQADEAMNRVGSGPVWRQLKTAPRVAEPLASDLTRAERALVVQLHYGCRVLVRALMAYSFDSVVRTAWTQLRVLLDSVASRMHHSASAADGKKQGEVVRGGEIARAIPHPEEPTFEGDDEVLRIAQSINSLGALRGAVSRTVADMRDRLFLGTQHRQVRETCDTLVQLALKFSRKMLGYPISESFASLHAAFSVRRGLLVTALQAIAERTDADSTDIQAHGHRFGGLPLGAELLTALDPLA</sequence>
<dbReference type="EMBL" id="JADGIZ020000036">
    <property type="protein sequence ID" value="KAL2914164.1"/>
    <property type="molecule type" value="Genomic_DNA"/>
</dbReference>
<comment type="similarity">
    <text evidence="2">Belongs to the TUBGCP family.</text>
</comment>
<evidence type="ECO:0000256" key="6">
    <source>
        <dbReference type="SAM" id="MobiDB-lite"/>
    </source>
</evidence>
<dbReference type="Gene3D" id="1.20.120.1900">
    <property type="entry name" value="Gamma-tubulin complex, C-terminal domain"/>
    <property type="match status" value="1"/>
</dbReference>
<comment type="subcellular location">
    <subcellularLocation>
        <location evidence="1">Cytoplasm</location>
        <location evidence="1">Cytoskeleton</location>
    </subcellularLocation>
</comment>
<dbReference type="Proteomes" id="UP001527925">
    <property type="component" value="Unassembled WGS sequence"/>
</dbReference>
<evidence type="ECO:0000313" key="8">
    <source>
        <dbReference type="EMBL" id="KAL2914164.1"/>
    </source>
</evidence>
<comment type="caution">
    <text evidence="8">The sequence shown here is derived from an EMBL/GenBank/DDBJ whole genome shotgun (WGS) entry which is preliminary data.</text>
</comment>
<organism evidence="8 9">
    <name type="scientific">Polyrhizophydium stewartii</name>
    <dbReference type="NCBI Taxonomy" id="2732419"/>
    <lineage>
        <taxon>Eukaryota</taxon>
        <taxon>Fungi</taxon>
        <taxon>Fungi incertae sedis</taxon>
        <taxon>Chytridiomycota</taxon>
        <taxon>Chytridiomycota incertae sedis</taxon>
        <taxon>Chytridiomycetes</taxon>
        <taxon>Rhizophydiales</taxon>
        <taxon>Rhizophydiales incertae sedis</taxon>
        <taxon>Polyrhizophydium</taxon>
    </lineage>
</organism>
<dbReference type="InterPro" id="IPR042241">
    <property type="entry name" value="GCP_C_sf"/>
</dbReference>
<dbReference type="InterPro" id="IPR040457">
    <property type="entry name" value="GCP_C"/>
</dbReference>
<evidence type="ECO:0000256" key="1">
    <source>
        <dbReference type="ARBA" id="ARBA00004245"/>
    </source>
</evidence>
<evidence type="ECO:0000256" key="3">
    <source>
        <dbReference type="ARBA" id="ARBA00022490"/>
    </source>
</evidence>
<accession>A0ABR4N3U7</accession>
<proteinExistence type="inferred from homology"/>
<name>A0ABR4N3U7_9FUNG</name>
<gene>
    <name evidence="8" type="ORF">HK105_206255</name>
</gene>
<reference evidence="8 9" key="1">
    <citation type="submission" date="2023-09" db="EMBL/GenBank/DDBJ databases">
        <title>Pangenome analysis of Batrachochytrium dendrobatidis and related Chytrids.</title>
        <authorList>
            <person name="Yacoub M.N."/>
            <person name="Stajich J.E."/>
            <person name="James T.Y."/>
        </authorList>
    </citation>
    <scope>NUCLEOTIDE SEQUENCE [LARGE SCALE GENOMIC DNA]</scope>
    <source>
        <strain evidence="8 9">JEL0888</strain>
    </source>
</reference>
<keyword evidence="4" id="KW-0493">Microtubule</keyword>
<protein>
    <recommendedName>
        <fullName evidence="7">Gamma tubulin complex component C-terminal domain-containing protein</fullName>
    </recommendedName>
</protein>